<dbReference type="PROSITE" id="PS50011">
    <property type="entry name" value="PROTEIN_KINASE_DOM"/>
    <property type="match status" value="1"/>
</dbReference>
<dbReference type="InterPro" id="IPR050122">
    <property type="entry name" value="RTK"/>
</dbReference>
<keyword evidence="3" id="KW-1185">Reference proteome</keyword>
<dbReference type="GO" id="GO:0004714">
    <property type="term" value="F:transmembrane receptor protein tyrosine kinase activity"/>
    <property type="evidence" value="ECO:0007669"/>
    <property type="project" value="TreeGrafter"/>
</dbReference>
<dbReference type="InterPro" id="IPR011009">
    <property type="entry name" value="Kinase-like_dom_sf"/>
</dbReference>
<dbReference type="PANTHER" id="PTHR24416">
    <property type="entry name" value="TYROSINE-PROTEIN KINASE RECEPTOR"/>
    <property type="match status" value="1"/>
</dbReference>
<evidence type="ECO:0000313" key="2">
    <source>
        <dbReference type="EMBL" id="VDM77565.1"/>
    </source>
</evidence>
<sequence>MPNDDSLVTDQCSVSYMTPWATVSHPNPKHSVALLEESARICRLSHPNVSRIVAVSHLSFAVLRPAVAVSHPNPKHSVALLEESARICRLSHPNVSRIVAVSHLSFAVLRPAVAVEWPAGGTLAEYFQHQIRDQEERERPTILLKDMLEILLQVSAALKHFHEVLGDVAHGAVTTQNVQLTTKDLRRCVVKLSCLYPPTTSRLPPEIVCSTERNPKYRQEGDIWMFGILCWESMTLGAEPHYQRTTEEIQRMFGILCWESMTLGAEPHYQRTTEEIQR</sequence>
<gene>
    <name evidence="2" type="ORF">SVUK_LOCUS12563</name>
</gene>
<organism evidence="2 3">
    <name type="scientific">Strongylus vulgaris</name>
    <name type="common">Blood worm</name>
    <dbReference type="NCBI Taxonomy" id="40348"/>
    <lineage>
        <taxon>Eukaryota</taxon>
        <taxon>Metazoa</taxon>
        <taxon>Ecdysozoa</taxon>
        <taxon>Nematoda</taxon>
        <taxon>Chromadorea</taxon>
        <taxon>Rhabditida</taxon>
        <taxon>Rhabditina</taxon>
        <taxon>Rhabditomorpha</taxon>
        <taxon>Strongyloidea</taxon>
        <taxon>Strongylidae</taxon>
        <taxon>Strongylus</taxon>
    </lineage>
</organism>
<dbReference type="GO" id="GO:0005886">
    <property type="term" value="C:plasma membrane"/>
    <property type="evidence" value="ECO:0007669"/>
    <property type="project" value="TreeGrafter"/>
</dbReference>
<dbReference type="PANTHER" id="PTHR24416:SF611">
    <property type="entry name" value="TYROSINE-PROTEIN KINASE TRANSMEMBRANE RECEPTOR ROR"/>
    <property type="match status" value="1"/>
</dbReference>
<dbReference type="SUPFAM" id="SSF56112">
    <property type="entry name" value="Protein kinase-like (PK-like)"/>
    <property type="match status" value="1"/>
</dbReference>
<dbReference type="InterPro" id="IPR001245">
    <property type="entry name" value="Ser-Thr/Tyr_kinase_cat_dom"/>
</dbReference>
<feature type="domain" description="Protein kinase" evidence="1">
    <location>
        <begin position="38"/>
        <end position="278"/>
    </location>
</feature>
<proteinExistence type="predicted"/>
<dbReference type="InterPro" id="IPR000719">
    <property type="entry name" value="Prot_kinase_dom"/>
</dbReference>
<dbReference type="GO" id="GO:0043235">
    <property type="term" value="C:receptor complex"/>
    <property type="evidence" value="ECO:0007669"/>
    <property type="project" value="TreeGrafter"/>
</dbReference>
<dbReference type="GO" id="GO:0007169">
    <property type="term" value="P:cell surface receptor protein tyrosine kinase signaling pathway"/>
    <property type="evidence" value="ECO:0007669"/>
    <property type="project" value="TreeGrafter"/>
</dbReference>
<dbReference type="InterPro" id="IPR020635">
    <property type="entry name" value="Tyr_kinase_cat_dom"/>
</dbReference>
<dbReference type="EMBL" id="UYYB01099540">
    <property type="protein sequence ID" value="VDM77565.1"/>
    <property type="molecule type" value="Genomic_DNA"/>
</dbReference>
<dbReference type="AlphaFoldDB" id="A0A3P7L4D2"/>
<reference evidence="2 3" key="1">
    <citation type="submission" date="2018-11" db="EMBL/GenBank/DDBJ databases">
        <authorList>
            <consortium name="Pathogen Informatics"/>
        </authorList>
    </citation>
    <scope>NUCLEOTIDE SEQUENCE [LARGE SCALE GENOMIC DNA]</scope>
</reference>
<evidence type="ECO:0000313" key="3">
    <source>
        <dbReference type="Proteomes" id="UP000270094"/>
    </source>
</evidence>
<dbReference type="SMART" id="SM00219">
    <property type="entry name" value="TyrKc"/>
    <property type="match status" value="1"/>
</dbReference>
<dbReference type="GO" id="GO:0005524">
    <property type="term" value="F:ATP binding"/>
    <property type="evidence" value="ECO:0007669"/>
    <property type="project" value="InterPro"/>
</dbReference>
<accession>A0A3P7L4D2</accession>
<name>A0A3P7L4D2_STRVU</name>
<dbReference type="Pfam" id="PF07714">
    <property type="entry name" value="PK_Tyr_Ser-Thr"/>
    <property type="match status" value="2"/>
</dbReference>
<evidence type="ECO:0000259" key="1">
    <source>
        <dbReference type="PROSITE" id="PS50011"/>
    </source>
</evidence>
<dbReference type="Proteomes" id="UP000270094">
    <property type="component" value="Unassembled WGS sequence"/>
</dbReference>
<dbReference type="OrthoDB" id="4062651at2759"/>
<dbReference type="Gene3D" id="1.10.510.10">
    <property type="entry name" value="Transferase(Phosphotransferase) domain 1"/>
    <property type="match status" value="1"/>
</dbReference>
<protein>
    <recommendedName>
        <fullName evidence="1">Protein kinase domain-containing protein</fullName>
    </recommendedName>
</protein>